<name>A0ABN2N4U1_9PSEU</name>
<dbReference type="Proteomes" id="UP001500449">
    <property type="component" value="Unassembled WGS sequence"/>
</dbReference>
<protein>
    <submittedName>
        <fullName evidence="3">Cytochrome P450</fullName>
    </submittedName>
</protein>
<dbReference type="InterPro" id="IPR036396">
    <property type="entry name" value="Cyt_P450_sf"/>
</dbReference>
<keyword evidence="4" id="KW-1185">Reference proteome</keyword>
<evidence type="ECO:0000256" key="2">
    <source>
        <dbReference type="SAM" id="MobiDB-lite"/>
    </source>
</evidence>
<sequence>MAASTVSREEQNDVTVALAPPSPRDFDPTADISRMAFWRQSHLEREKVFARLRRESPVSWQRPVEWPLPQPFSGFWALTRHADITRVSTDNETFRSAESVVLEPIPSDIARISAFFMAMDAPEHTRLRKIISSAFSPRQIRKITSSITDNAHEIVRVFAKKGEVDVVEDLSRHLPERTFFELVGIPESDREYLGRVIRTFTAEPGRADSDEDPIQRLLRVNGELREYGAELAARKRREPGDDVITTLATTETDGQRLSDDQMGAAMVLLAVAGNDTTRQTTSHAVKALAEHPEQRDWLREDLPGRINVAVEEMIRWASPIVQFARVAAHDAEVGGQLVRAGEKVVMIYSSGNRDEHAFDDPHRFDVGRSPNTHVGFGGGGVHHCLGSPVARAQLRALFTELLTVAPVIEVGEPVYTQNTLVNGITSLPARVVGGG</sequence>
<reference evidence="3 4" key="1">
    <citation type="journal article" date="2019" name="Int. J. Syst. Evol. Microbiol.">
        <title>The Global Catalogue of Microorganisms (GCM) 10K type strain sequencing project: providing services to taxonomists for standard genome sequencing and annotation.</title>
        <authorList>
            <consortium name="The Broad Institute Genomics Platform"/>
            <consortium name="The Broad Institute Genome Sequencing Center for Infectious Disease"/>
            <person name="Wu L."/>
            <person name="Ma J."/>
        </authorList>
    </citation>
    <scope>NUCLEOTIDE SEQUENCE [LARGE SCALE GENOMIC DNA]</scope>
    <source>
        <strain evidence="3 4">JCM 16009</strain>
    </source>
</reference>
<dbReference type="Gene3D" id="1.10.630.10">
    <property type="entry name" value="Cytochrome P450"/>
    <property type="match status" value="1"/>
</dbReference>
<dbReference type="PANTHER" id="PTHR46696">
    <property type="entry name" value="P450, PUTATIVE (EUROFUNG)-RELATED"/>
    <property type="match status" value="1"/>
</dbReference>
<dbReference type="InterPro" id="IPR001128">
    <property type="entry name" value="Cyt_P450"/>
</dbReference>
<dbReference type="Pfam" id="PF00067">
    <property type="entry name" value="p450"/>
    <property type="match status" value="1"/>
</dbReference>
<comment type="caution">
    <text evidence="3">The sequence shown here is derived from an EMBL/GenBank/DDBJ whole genome shotgun (WGS) entry which is preliminary data.</text>
</comment>
<accession>A0ABN2N4U1</accession>
<gene>
    <name evidence="3" type="ORF">GCM10009836_35810</name>
</gene>
<proteinExistence type="inferred from homology"/>
<organism evidence="3 4">
    <name type="scientific">Pseudonocardia ailaonensis</name>
    <dbReference type="NCBI Taxonomy" id="367279"/>
    <lineage>
        <taxon>Bacteria</taxon>
        <taxon>Bacillati</taxon>
        <taxon>Actinomycetota</taxon>
        <taxon>Actinomycetes</taxon>
        <taxon>Pseudonocardiales</taxon>
        <taxon>Pseudonocardiaceae</taxon>
        <taxon>Pseudonocardia</taxon>
    </lineage>
</organism>
<evidence type="ECO:0000313" key="4">
    <source>
        <dbReference type="Proteomes" id="UP001500449"/>
    </source>
</evidence>
<dbReference type="InterPro" id="IPR002397">
    <property type="entry name" value="Cyt_P450_B"/>
</dbReference>
<feature type="region of interest" description="Disordered" evidence="2">
    <location>
        <begin position="1"/>
        <end position="26"/>
    </location>
</feature>
<dbReference type="PANTHER" id="PTHR46696:SF4">
    <property type="entry name" value="BIOTIN BIOSYNTHESIS CYTOCHROME P450"/>
    <property type="match status" value="1"/>
</dbReference>
<dbReference type="PRINTS" id="PR00359">
    <property type="entry name" value="BP450"/>
</dbReference>
<evidence type="ECO:0000313" key="3">
    <source>
        <dbReference type="EMBL" id="GAA1852551.1"/>
    </source>
</evidence>
<evidence type="ECO:0000256" key="1">
    <source>
        <dbReference type="ARBA" id="ARBA00010617"/>
    </source>
</evidence>
<dbReference type="SUPFAM" id="SSF48264">
    <property type="entry name" value="Cytochrome P450"/>
    <property type="match status" value="1"/>
</dbReference>
<dbReference type="EMBL" id="BAAAQK010000009">
    <property type="protein sequence ID" value="GAA1852551.1"/>
    <property type="molecule type" value="Genomic_DNA"/>
</dbReference>
<dbReference type="CDD" id="cd11033">
    <property type="entry name" value="CYP142-like"/>
    <property type="match status" value="1"/>
</dbReference>
<comment type="similarity">
    <text evidence="1">Belongs to the cytochrome P450 family.</text>
</comment>